<comment type="catalytic activity">
    <reaction evidence="11">
        <text>a uridine in tRNA + S-adenosyl-L-methionine = a 3-[(3S)-3-amino-3-carboxypropyl]uridine in tRNA + S-methyl-5'-thioadenosine + H(+)</text>
        <dbReference type="Rhea" id="RHEA:62432"/>
        <dbReference type="Rhea" id="RHEA-COMP:13339"/>
        <dbReference type="Rhea" id="RHEA-COMP:16092"/>
        <dbReference type="ChEBI" id="CHEBI:15378"/>
        <dbReference type="ChEBI" id="CHEBI:17509"/>
        <dbReference type="ChEBI" id="CHEBI:59789"/>
        <dbReference type="ChEBI" id="CHEBI:65315"/>
        <dbReference type="ChEBI" id="CHEBI:82930"/>
        <dbReference type="EC" id="2.5.1.25"/>
    </reaction>
</comment>
<dbReference type="GO" id="GO:0006400">
    <property type="term" value="P:tRNA modification"/>
    <property type="evidence" value="ECO:0007669"/>
    <property type="project" value="TreeGrafter"/>
</dbReference>
<keyword evidence="15" id="KW-1185">Reference proteome</keyword>
<comment type="similarity">
    <text evidence="8">Belongs to the TDD superfamily. DTWD1 family.</text>
</comment>
<comment type="caution">
    <text evidence="14">The sequence shown here is derived from an EMBL/GenBank/DDBJ whole genome shotgun (WGS) entry which is preliminary data.</text>
</comment>
<evidence type="ECO:0000256" key="2">
    <source>
        <dbReference type="ARBA" id="ARBA00012386"/>
    </source>
</evidence>
<evidence type="ECO:0000256" key="10">
    <source>
        <dbReference type="ARBA" id="ARBA00042508"/>
    </source>
</evidence>
<keyword evidence="6" id="KW-0539">Nucleus</keyword>
<evidence type="ECO:0000256" key="1">
    <source>
        <dbReference type="ARBA" id="ARBA00004123"/>
    </source>
</evidence>
<evidence type="ECO:0000256" key="12">
    <source>
        <dbReference type="SAM" id="MobiDB-lite"/>
    </source>
</evidence>
<sequence length="317" mass="36053">MEEEAFPGLQISSWSFLDDLSGRASCPKCEKSRKYYCYNCYVPTKETKGLIPKVKLPLKIDIIKHPNECDGKSTSAHAAVLAPNHVNVYTYPCIPNYPDPNKVLLLFPGPEALTLEELAAKGDMKCKDDKCSTENVLGENSSTVEDSTTHVIGKNGETSSPSSATDNDNVPASGKRKADSDKDNLVVKKRRTEPPFDTVVVIDSTWNQTKRISSDERLKDLTKIELKSRETKFWRHQKDNPSTYLSTVEAVYYLVRDYHDLFVLTDYAGEYDNLLFFFSFMYQKIRKLYDGGKNLKAFKERSDRKAKEMDHKMPNKS</sequence>
<organism evidence="14 15">
    <name type="scientific">Pinctada imbricata</name>
    <name type="common">Atlantic pearl-oyster</name>
    <name type="synonym">Pinctada martensii</name>
    <dbReference type="NCBI Taxonomy" id="66713"/>
    <lineage>
        <taxon>Eukaryota</taxon>
        <taxon>Metazoa</taxon>
        <taxon>Spiralia</taxon>
        <taxon>Lophotrochozoa</taxon>
        <taxon>Mollusca</taxon>
        <taxon>Bivalvia</taxon>
        <taxon>Autobranchia</taxon>
        <taxon>Pteriomorphia</taxon>
        <taxon>Pterioida</taxon>
        <taxon>Pterioidea</taxon>
        <taxon>Pteriidae</taxon>
        <taxon>Pinctada</taxon>
    </lineage>
</organism>
<keyword evidence="3" id="KW-0808">Transferase</keyword>
<comment type="subcellular location">
    <subcellularLocation>
        <location evidence="1">Nucleus</location>
    </subcellularLocation>
</comment>
<keyword evidence="4" id="KW-0949">S-adenosyl-L-methionine</keyword>
<evidence type="ECO:0000256" key="6">
    <source>
        <dbReference type="ARBA" id="ARBA00023242"/>
    </source>
</evidence>
<feature type="region of interest" description="Disordered" evidence="12">
    <location>
        <begin position="131"/>
        <end position="188"/>
    </location>
</feature>
<evidence type="ECO:0000256" key="11">
    <source>
        <dbReference type="ARBA" id="ARBA00048718"/>
    </source>
</evidence>
<dbReference type="GO" id="GO:0016432">
    <property type="term" value="F:tRNA-uridine aminocarboxypropyltransferase activity"/>
    <property type="evidence" value="ECO:0007669"/>
    <property type="project" value="UniProtKB-EC"/>
</dbReference>
<evidence type="ECO:0000256" key="4">
    <source>
        <dbReference type="ARBA" id="ARBA00022691"/>
    </source>
</evidence>
<feature type="compositionally biased region" description="Basic and acidic residues" evidence="12">
    <location>
        <begin position="176"/>
        <end position="186"/>
    </location>
</feature>
<gene>
    <name evidence="14" type="ORF">FSP39_011125</name>
</gene>
<keyword evidence="5" id="KW-0819">tRNA processing</keyword>
<dbReference type="AlphaFoldDB" id="A0AA88YIX3"/>
<comment type="function">
    <text evidence="7">Catalyzes the formation of 3-(3-amino-3-carboxypropyl)uridine (acp3U) at position 20 in the D-loop of several cytoplasmic tRNAs (acp3U(20)).</text>
</comment>
<evidence type="ECO:0000256" key="8">
    <source>
        <dbReference type="ARBA" id="ARBA00038290"/>
    </source>
</evidence>
<dbReference type="Proteomes" id="UP001186944">
    <property type="component" value="Unassembled WGS sequence"/>
</dbReference>
<dbReference type="GO" id="GO:0005634">
    <property type="term" value="C:nucleus"/>
    <property type="evidence" value="ECO:0007669"/>
    <property type="project" value="UniProtKB-SubCell"/>
</dbReference>
<dbReference type="SMART" id="SM01144">
    <property type="entry name" value="DTW"/>
    <property type="match status" value="1"/>
</dbReference>
<reference evidence="14" key="1">
    <citation type="submission" date="2019-08" db="EMBL/GenBank/DDBJ databases">
        <title>The improved chromosome-level genome for the pearl oyster Pinctada fucata martensii using PacBio sequencing and Hi-C.</title>
        <authorList>
            <person name="Zheng Z."/>
        </authorList>
    </citation>
    <scope>NUCLEOTIDE SEQUENCE</scope>
    <source>
        <strain evidence="14">ZZ-2019</strain>
        <tissue evidence="14">Adductor muscle</tissue>
    </source>
</reference>
<dbReference type="EMBL" id="VSWD01000003">
    <property type="protein sequence ID" value="KAK3106019.1"/>
    <property type="molecule type" value="Genomic_DNA"/>
</dbReference>
<evidence type="ECO:0000256" key="5">
    <source>
        <dbReference type="ARBA" id="ARBA00022694"/>
    </source>
</evidence>
<evidence type="ECO:0000256" key="7">
    <source>
        <dbReference type="ARBA" id="ARBA00037050"/>
    </source>
</evidence>
<proteinExistence type="inferred from homology"/>
<feature type="domain" description="DTW" evidence="13">
    <location>
        <begin position="33"/>
        <end position="290"/>
    </location>
</feature>
<evidence type="ECO:0000313" key="15">
    <source>
        <dbReference type="Proteomes" id="UP001186944"/>
    </source>
</evidence>
<protein>
    <recommendedName>
        <fullName evidence="9">tRNA-uridine aminocarboxypropyltransferase 1</fullName>
        <ecNumber evidence="2">2.5.1.25</ecNumber>
    </recommendedName>
    <alternativeName>
        <fullName evidence="10">DTW domain-containing protein 1</fullName>
    </alternativeName>
</protein>
<evidence type="ECO:0000256" key="9">
    <source>
        <dbReference type="ARBA" id="ARBA00039242"/>
    </source>
</evidence>
<accession>A0AA88YIX3</accession>
<feature type="compositionally biased region" description="Polar residues" evidence="12">
    <location>
        <begin position="133"/>
        <end position="170"/>
    </location>
</feature>
<evidence type="ECO:0000313" key="14">
    <source>
        <dbReference type="EMBL" id="KAK3106019.1"/>
    </source>
</evidence>
<dbReference type="EC" id="2.5.1.25" evidence="2"/>
<evidence type="ECO:0000259" key="13">
    <source>
        <dbReference type="SMART" id="SM01144"/>
    </source>
</evidence>
<evidence type="ECO:0000256" key="3">
    <source>
        <dbReference type="ARBA" id="ARBA00022679"/>
    </source>
</evidence>
<name>A0AA88YIX3_PINIB</name>
<dbReference type="PANTHER" id="PTHR15627">
    <property type="entry name" value="NATURAL KILLER CELL-SPECIFIC ANTIGEN KLIP1"/>
    <property type="match status" value="1"/>
</dbReference>
<dbReference type="PANTHER" id="PTHR15627:SF8">
    <property type="entry name" value="TRNA-URIDINE AMINOCARBOXYPROPYLTRANSFERASE 1"/>
    <property type="match status" value="1"/>
</dbReference>
<dbReference type="InterPro" id="IPR051521">
    <property type="entry name" value="tRNA_Mod/Golgi_Maint"/>
</dbReference>
<dbReference type="InterPro" id="IPR005636">
    <property type="entry name" value="DTW"/>
</dbReference>
<dbReference type="Pfam" id="PF03942">
    <property type="entry name" value="DTW"/>
    <property type="match status" value="1"/>
</dbReference>